<proteinExistence type="predicted"/>
<feature type="domain" description="DUF637" evidence="1">
    <location>
        <begin position="1"/>
        <end position="166"/>
    </location>
</feature>
<dbReference type="OrthoDB" id="2664633at2"/>
<organism evidence="2 3">
    <name type="scientific">Pseudomonas graminis</name>
    <dbReference type="NCBI Taxonomy" id="158627"/>
    <lineage>
        <taxon>Bacteria</taxon>
        <taxon>Pseudomonadati</taxon>
        <taxon>Pseudomonadota</taxon>
        <taxon>Gammaproteobacteria</taxon>
        <taxon>Pseudomonadales</taxon>
        <taxon>Pseudomonadaceae</taxon>
        <taxon>Pseudomonas</taxon>
    </lineage>
</organism>
<sequence>INNKGNLGNTVKDTFSSNSLKNALIASVTAGIIDYADQNWFASAGDAANGGSKVITAGPTQNPGYASSMLQPDSWANTLARSGTHALINSGVSTAVNGGNFGSNLGGALVSEGIDLGSALGNKVVGDLAGELHIAPELVQKVVLHAVLGGLISKATGGDFASGAIAGGVAEGLTPLANNYLAQYVSDRFSAADLTEAGSQAKITTGQLIGLIASSMAGGSAATGSLIGGAGEKYNNEQHHNPVEEVEAEIRHSEGLPIPPQEAADLGMPPIQSIVPGPPVMGLGGAAAVGGMSIPTIGGRKPINSQYAGGQSPSGVAYSASGFPDFSPYAVSTVVVEGMTGVYRVDSRLANQLVGLTQTPQGFVWHHVEDGMTMQLIPKDVHVEAPHTGGAAVIRNGGIDK</sequence>
<reference evidence="2 3" key="1">
    <citation type="submission" date="2016-10" db="EMBL/GenBank/DDBJ databases">
        <authorList>
            <person name="de Groot N.N."/>
        </authorList>
    </citation>
    <scope>NUCLEOTIDE SEQUENCE [LARGE SCALE GENOMIC DNA]</scope>
    <source>
        <strain evidence="2 3">DSM 11363</strain>
    </source>
</reference>
<evidence type="ECO:0000313" key="2">
    <source>
        <dbReference type="EMBL" id="SEU13423.1"/>
    </source>
</evidence>
<protein>
    <submittedName>
        <fullName evidence="2">A nuclease of the HNH/ENDO VII superfamily with conserved WHH</fullName>
    </submittedName>
</protein>
<dbReference type="Pfam" id="PF14414">
    <property type="entry name" value="WHH"/>
    <property type="match status" value="1"/>
</dbReference>
<accession>A0A1I0JTY0</accession>
<dbReference type="InterPro" id="IPR032869">
    <property type="entry name" value="WHH_dom_containing"/>
</dbReference>
<dbReference type="AlphaFoldDB" id="A0A1I0JTY0"/>
<evidence type="ECO:0000259" key="1">
    <source>
        <dbReference type="Pfam" id="PF04830"/>
    </source>
</evidence>
<evidence type="ECO:0000313" key="3">
    <source>
        <dbReference type="Proteomes" id="UP000182332"/>
    </source>
</evidence>
<feature type="non-terminal residue" evidence="2">
    <location>
        <position position="1"/>
    </location>
</feature>
<dbReference type="Proteomes" id="UP000182332">
    <property type="component" value="Unassembled WGS sequence"/>
</dbReference>
<dbReference type="InterPro" id="IPR006915">
    <property type="entry name" value="DUF637_hemagglutn_put"/>
</dbReference>
<dbReference type="Pfam" id="PF04830">
    <property type="entry name" value="DUF637"/>
    <property type="match status" value="1"/>
</dbReference>
<gene>
    <name evidence="2" type="ORF">SAMN05216197_1803</name>
</gene>
<dbReference type="RefSeq" id="WP_139214596.1">
    <property type="nucleotide sequence ID" value="NZ_FOHW01000080.1"/>
</dbReference>
<dbReference type="EMBL" id="FOHW01000080">
    <property type="protein sequence ID" value="SEU13423.1"/>
    <property type="molecule type" value="Genomic_DNA"/>
</dbReference>
<name>A0A1I0JTY0_9PSED</name>